<dbReference type="PANTHER" id="PTHR42877">
    <property type="entry name" value="L-ORNITHINE N(5)-MONOOXYGENASE-RELATED"/>
    <property type="match status" value="1"/>
</dbReference>
<evidence type="ECO:0000256" key="2">
    <source>
        <dbReference type="ARBA" id="ARBA00010139"/>
    </source>
</evidence>
<feature type="region of interest" description="Disordered" evidence="5">
    <location>
        <begin position="24"/>
        <end position="53"/>
    </location>
</feature>
<dbReference type="GeneID" id="55994594"/>
<protein>
    <recommendedName>
        <fullName evidence="6">F-box domain-containing protein</fullName>
    </recommendedName>
</protein>
<dbReference type="InterPro" id="IPR001810">
    <property type="entry name" value="F-box_dom"/>
</dbReference>
<dbReference type="SUPFAM" id="SSF51905">
    <property type="entry name" value="FAD/NAD(P)-binding domain"/>
    <property type="match status" value="3"/>
</dbReference>
<dbReference type="InterPro" id="IPR051209">
    <property type="entry name" value="FAD-bind_Monooxygenase_sf"/>
</dbReference>
<dbReference type="InterPro" id="IPR036188">
    <property type="entry name" value="FAD/NAD-bd_sf"/>
</dbReference>
<evidence type="ECO:0000313" key="7">
    <source>
        <dbReference type="EMBL" id="QKX59959.1"/>
    </source>
</evidence>
<keyword evidence="8" id="KW-1185">Reference proteome</keyword>
<dbReference type="SUPFAM" id="SSF81383">
    <property type="entry name" value="F-box domain"/>
    <property type="match status" value="1"/>
</dbReference>
<accession>A0A7H8R0U8</accession>
<evidence type="ECO:0000256" key="3">
    <source>
        <dbReference type="ARBA" id="ARBA00022630"/>
    </source>
</evidence>
<evidence type="ECO:0000256" key="1">
    <source>
        <dbReference type="ARBA" id="ARBA00001974"/>
    </source>
</evidence>
<dbReference type="OrthoDB" id="74360at2759"/>
<dbReference type="PROSITE" id="PS50181">
    <property type="entry name" value="FBOX"/>
    <property type="match status" value="1"/>
</dbReference>
<evidence type="ECO:0000256" key="4">
    <source>
        <dbReference type="ARBA" id="ARBA00022827"/>
    </source>
</evidence>
<keyword evidence="3" id="KW-0285">Flavoprotein</keyword>
<name>A0A7H8R0U8_TALRU</name>
<proteinExistence type="inferred from homology"/>
<reference evidence="8" key="1">
    <citation type="submission" date="2020-06" db="EMBL/GenBank/DDBJ databases">
        <title>A chromosome-scale genome assembly of Talaromyces rugulosus W13939.</title>
        <authorList>
            <person name="Wang B."/>
            <person name="Guo L."/>
            <person name="Ye K."/>
            <person name="Wang L."/>
        </authorList>
    </citation>
    <scope>NUCLEOTIDE SEQUENCE [LARGE SCALE GENOMIC DNA]</scope>
    <source>
        <strain evidence="8">W13939</strain>
    </source>
</reference>
<keyword evidence="4" id="KW-0274">FAD</keyword>
<dbReference type="Pfam" id="PF13450">
    <property type="entry name" value="NAD_binding_8"/>
    <property type="match status" value="1"/>
</dbReference>
<dbReference type="InterPro" id="IPR036047">
    <property type="entry name" value="F-box-like_dom_sf"/>
</dbReference>
<dbReference type="Proteomes" id="UP000509510">
    <property type="component" value="Chromosome IV"/>
</dbReference>
<feature type="domain" description="F-box" evidence="6">
    <location>
        <begin position="754"/>
        <end position="800"/>
    </location>
</feature>
<comment type="cofactor">
    <cofactor evidence="1">
        <name>FAD</name>
        <dbReference type="ChEBI" id="CHEBI:57692"/>
    </cofactor>
</comment>
<dbReference type="RefSeq" id="XP_035346136.1">
    <property type="nucleotide sequence ID" value="XM_035490243.1"/>
</dbReference>
<comment type="similarity">
    <text evidence="2">Belongs to the FAD-binding monooxygenase family.</text>
</comment>
<dbReference type="Gene3D" id="1.20.1280.50">
    <property type="match status" value="1"/>
</dbReference>
<gene>
    <name evidence="7" type="ORF">TRUGW13939_07101</name>
</gene>
<sequence length="1471" mass="164940">MPGEFIQKRFSRIAKLWSPSPIPAKEEAVAEKERPKEVITENKNHPEDPWIVEDRPIDGARPIRVVIVGSGLSGILASIRFRQRIQNLSLTVYEKNEDIGGTWYENKYPGCACDIPAHTYQATFEPNPEWSHFYAGAKEIHQYWEKVARKYGCMKYIQLKHRVLEAHWDDNEAKWNLKVENLETNSVLSDSCDVLISATGGLNNWKWPDIPVTQGKRIAVIGNGSSGIQVVPSMLPDVSHIDHYARGRTWLAPTIARAKIDERGGVGLDNIAFSAEEIAHFKTDKAAYQKFRKEIEHDLQNDFAVTIKGTPEQLGGPDFFKVNMKRRLANKPELLDQLVPPFPPGCRRLTPGPGYLEALTDDKVDMIKTEIAAIDSEGIRTADGVHRPVDVIVCATGFDTTFLPRFPFTGRGGISLADKWREVPETYISVATNEFPNYFISLGPNASLGHGSLSLLIERAIDYMTYCVAKMQRDNIRWMMPRKEAVDRFTKHCEQYFTRTVFSTKCRSWYKGGKEEGRITAVWPGSSLHALKTFSNPRWEDFEYEYVNDNPNGWLGDGWTAAEKAHSFDVNYLDDDQIDFPPVVEEHSVFISGPVIYSDYGGCELAPPDETAYGVDGLSDFISVYSWGGRDDDPLAFPYHDICLHTMLDRVISHMSSSGSSGESMDKEVVYRALKGFGTDSSENYAAHLDRLDYGEQMEDLHGQYWYISPGAESYMVNPVTIPALQEYYSQLPLLQSSPEKSASVQGSEAATTSDIFAGLPLELVQHITRFIPIESVNALQQVNSSVAVFTQTNSFWKERILQDMPWLYDLPERKNTGLDWAQIYKELLLKSEKTEHIILGLANRRRIWLLCEQIAESYMALKQAKDTQRHSSLLEAVSDKMIKVGHLPGAKFEMSKLALFDNVEDVGEHESTLKVHWTREGYLLGFSIKTAADSTYHHLGASNRVAARSDSVSIRQGDWLRGFVFISNDGIEYTYLCEEDIGRVVVGIELIFEHGDSLLLGQSKGDRRIAQVAEGQLLIGLLAEWSQTGGIVRLSLLRHAQKVMPSSDSSKKANIRTNKSLGSILWRKELPPPHLKITEPLIGYWASDFSVELNPHDAVVFGQNEAELAALTTISIDAQFGGLELGYADGSTKAYGPQRWGMSSFRIDGPGGERVTAVFMDVKTHPNGLRLVTNRNRQFTVGPNLAPGSNITRSSARKVVCGLFCAWSKDDGTGQARMDSLGVLTFPGSYEPANNIEEEDYEGPRDAAGLWWEPEAPPSSWREDGPVYGQHELQTRWRTMQTKPSEHDVAYWFDLTRRVDNVRVTFTHGDKKLQNGAMSLVSITLQYTDGNRVSAGPDGFDGYSKACDNHKNEKEKKGWPFCWCHYGFTDKKELAQAPHYRHEEFAVGGEYIQAIRLWTCPWLQGLQFVSTRGGGAEGPTWGVCEGEPTTILQFGHDTSAVGLKVGMAGNERPTTYLDRIVFSLQALVKA</sequence>
<evidence type="ECO:0000313" key="8">
    <source>
        <dbReference type="Proteomes" id="UP000509510"/>
    </source>
</evidence>
<dbReference type="PANTHER" id="PTHR42877:SF7">
    <property type="entry name" value="FLAVIN-BINDING MONOOXYGENASE-RELATED"/>
    <property type="match status" value="1"/>
</dbReference>
<dbReference type="KEGG" id="trg:TRUGW13939_07101"/>
<dbReference type="Gene3D" id="3.50.50.60">
    <property type="entry name" value="FAD/NAD(P)-binding domain"/>
    <property type="match status" value="2"/>
</dbReference>
<evidence type="ECO:0000256" key="5">
    <source>
        <dbReference type="SAM" id="MobiDB-lite"/>
    </source>
</evidence>
<organism evidence="7 8">
    <name type="scientific">Talaromyces rugulosus</name>
    <name type="common">Penicillium rugulosum</name>
    <dbReference type="NCBI Taxonomy" id="121627"/>
    <lineage>
        <taxon>Eukaryota</taxon>
        <taxon>Fungi</taxon>
        <taxon>Dikarya</taxon>
        <taxon>Ascomycota</taxon>
        <taxon>Pezizomycotina</taxon>
        <taxon>Eurotiomycetes</taxon>
        <taxon>Eurotiomycetidae</taxon>
        <taxon>Eurotiales</taxon>
        <taxon>Trichocomaceae</taxon>
        <taxon>Talaromyces</taxon>
        <taxon>Talaromyces sect. Islandici</taxon>
    </lineage>
</organism>
<evidence type="ECO:0000259" key="6">
    <source>
        <dbReference type="PROSITE" id="PS50181"/>
    </source>
</evidence>
<dbReference type="EMBL" id="CP055901">
    <property type="protein sequence ID" value="QKX59959.1"/>
    <property type="molecule type" value="Genomic_DNA"/>
</dbReference>